<evidence type="ECO:0000256" key="1">
    <source>
        <dbReference type="ARBA" id="ARBA00004651"/>
    </source>
</evidence>
<organism evidence="9 10">
    <name type="scientific">Cyanidium caldarium</name>
    <name type="common">Red alga</name>
    <dbReference type="NCBI Taxonomy" id="2771"/>
    <lineage>
        <taxon>Eukaryota</taxon>
        <taxon>Rhodophyta</taxon>
        <taxon>Bangiophyceae</taxon>
        <taxon>Cyanidiales</taxon>
        <taxon>Cyanidiaceae</taxon>
        <taxon>Cyanidium</taxon>
    </lineage>
</organism>
<feature type="transmembrane region" description="Helical" evidence="7">
    <location>
        <begin position="312"/>
        <end position="330"/>
    </location>
</feature>
<feature type="compositionally biased region" description="Low complexity" evidence="6">
    <location>
        <begin position="258"/>
        <end position="272"/>
    </location>
</feature>
<feature type="region of interest" description="Disordered" evidence="6">
    <location>
        <begin position="240"/>
        <end position="272"/>
    </location>
</feature>
<accession>A0AAV9IVY0</accession>
<dbReference type="PANTHER" id="PTHR42920:SF5">
    <property type="entry name" value="EAMA DOMAIN-CONTAINING PROTEIN"/>
    <property type="match status" value="1"/>
</dbReference>
<dbReference type="InterPro" id="IPR000620">
    <property type="entry name" value="EamA_dom"/>
</dbReference>
<evidence type="ECO:0000313" key="9">
    <source>
        <dbReference type="EMBL" id="KAK4536275.1"/>
    </source>
</evidence>
<keyword evidence="5 7" id="KW-0472">Membrane</keyword>
<keyword evidence="3 7" id="KW-0812">Transmembrane</keyword>
<feature type="region of interest" description="Disordered" evidence="6">
    <location>
        <begin position="526"/>
        <end position="554"/>
    </location>
</feature>
<keyword evidence="2" id="KW-1003">Cell membrane</keyword>
<feature type="region of interest" description="Disordered" evidence="6">
    <location>
        <begin position="100"/>
        <end position="163"/>
    </location>
</feature>
<evidence type="ECO:0000256" key="7">
    <source>
        <dbReference type="SAM" id="Phobius"/>
    </source>
</evidence>
<dbReference type="PANTHER" id="PTHR42920">
    <property type="entry name" value="OS03G0707200 PROTEIN-RELATED"/>
    <property type="match status" value="1"/>
</dbReference>
<feature type="domain" description="EamA" evidence="8">
    <location>
        <begin position="284"/>
        <end position="353"/>
    </location>
</feature>
<evidence type="ECO:0000256" key="6">
    <source>
        <dbReference type="SAM" id="MobiDB-lite"/>
    </source>
</evidence>
<evidence type="ECO:0000256" key="3">
    <source>
        <dbReference type="ARBA" id="ARBA00022692"/>
    </source>
</evidence>
<dbReference type="InterPro" id="IPR037185">
    <property type="entry name" value="EmrE-like"/>
</dbReference>
<sequence length="554" mass="59917">MGVEMDSVEDASGQERRGTADKVAVAGCFGNTDAAGSTCCGGRHWREWAWVTTSAVLRCRQLEFDGRSRSKARWRARSGSPSWRSARWPAPLRLCRLRASTSEERRTAATPANPERQPKRTPTLAEDQRSDKEPIDGAQNGTVPPAPELDDGEWEPEGPPPPAPIAQALAWDFLWPRGLLLVVAAIWGTNFATVKFIGDADSLDVSAGAFARFGIAALAMLPFTIRALIRHWPWSSESVATESREHPSASNNGKRSESAAAANGTTATLTSSRDTRAGRAEFLGRAFLLGTIVFAGYFSQAVGLIETDANKSAFLCSLTVVLVPFLEWTLFRKRVQLRMWASAALAVLGVGLLELDETTMTTVYDVWSFMQAVFFGAGFMMVESLTRDYPGRPLQVASINLTVVALYSAAWYAVSSLMGGSGVDWGDIVRQVAENGPAVAGALLYTGLVTTATAVILQTIAISRVSAEETSVIFCLEPLFAVAFTAALLGESMSLKGGVGGALILAAVLINQALNPEFQQRFRQLRHSEKEQAETQESRDAVGSVNGHEQQRRR</sequence>
<proteinExistence type="predicted"/>
<feature type="transmembrane region" description="Helical" evidence="7">
    <location>
        <begin position="397"/>
        <end position="418"/>
    </location>
</feature>
<feature type="transmembrane region" description="Helical" evidence="7">
    <location>
        <begin position="209"/>
        <end position="229"/>
    </location>
</feature>
<dbReference type="Pfam" id="PF00892">
    <property type="entry name" value="EamA"/>
    <property type="match status" value="2"/>
</dbReference>
<dbReference type="AlphaFoldDB" id="A0AAV9IVY0"/>
<comment type="subcellular location">
    <subcellularLocation>
        <location evidence="1">Cell membrane</location>
        <topology evidence="1">Multi-pass membrane protein</topology>
    </subcellularLocation>
</comment>
<keyword evidence="10" id="KW-1185">Reference proteome</keyword>
<reference evidence="9 10" key="1">
    <citation type="submission" date="2022-07" db="EMBL/GenBank/DDBJ databases">
        <title>Genome-wide signatures of adaptation to extreme environments.</title>
        <authorList>
            <person name="Cho C.H."/>
            <person name="Yoon H.S."/>
        </authorList>
    </citation>
    <scope>NUCLEOTIDE SEQUENCE [LARGE SCALE GENOMIC DNA]</scope>
    <source>
        <strain evidence="9 10">DBV 063 E5</strain>
    </source>
</reference>
<dbReference type="InterPro" id="IPR051258">
    <property type="entry name" value="Diverse_Substrate_Transporter"/>
</dbReference>
<feature type="domain" description="EamA" evidence="8">
    <location>
        <begin position="365"/>
        <end position="510"/>
    </location>
</feature>
<protein>
    <recommendedName>
        <fullName evidence="8">EamA domain-containing protein</fullName>
    </recommendedName>
</protein>
<feature type="transmembrane region" description="Helical" evidence="7">
    <location>
        <begin position="282"/>
        <end position="300"/>
    </location>
</feature>
<evidence type="ECO:0000313" key="10">
    <source>
        <dbReference type="Proteomes" id="UP001301350"/>
    </source>
</evidence>
<dbReference type="GO" id="GO:0005886">
    <property type="term" value="C:plasma membrane"/>
    <property type="evidence" value="ECO:0007669"/>
    <property type="project" value="UniProtKB-SubCell"/>
</dbReference>
<comment type="caution">
    <text evidence="9">The sequence shown here is derived from an EMBL/GenBank/DDBJ whole genome shotgun (WGS) entry which is preliminary data.</text>
</comment>
<feature type="transmembrane region" description="Helical" evidence="7">
    <location>
        <begin position="179"/>
        <end position="197"/>
    </location>
</feature>
<dbReference type="Proteomes" id="UP001301350">
    <property type="component" value="Unassembled WGS sequence"/>
</dbReference>
<feature type="compositionally biased region" description="Basic and acidic residues" evidence="6">
    <location>
        <begin position="526"/>
        <end position="540"/>
    </location>
</feature>
<feature type="transmembrane region" description="Helical" evidence="7">
    <location>
        <begin position="495"/>
        <end position="514"/>
    </location>
</feature>
<evidence type="ECO:0000256" key="2">
    <source>
        <dbReference type="ARBA" id="ARBA00022475"/>
    </source>
</evidence>
<keyword evidence="4 7" id="KW-1133">Transmembrane helix</keyword>
<feature type="transmembrane region" description="Helical" evidence="7">
    <location>
        <begin position="472"/>
        <end position="489"/>
    </location>
</feature>
<evidence type="ECO:0000259" key="8">
    <source>
        <dbReference type="Pfam" id="PF00892"/>
    </source>
</evidence>
<gene>
    <name evidence="9" type="ORF">CDCA_CDCA08G2300</name>
</gene>
<name>A0AAV9IVY0_CYACA</name>
<evidence type="ECO:0000256" key="5">
    <source>
        <dbReference type="ARBA" id="ARBA00023136"/>
    </source>
</evidence>
<evidence type="ECO:0000256" key="4">
    <source>
        <dbReference type="ARBA" id="ARBA00022989"/>
    </source>
</evidence>
<dbReference type="EMBL" id="JANCYW010000008">
    <property type="protein sequence ID" value="KAK4536275.1"/>
    <property type="molecule type" value="Genomic_DNA"/>
</dbReference>
<feature type="transmembrane region" description="Helical" evidence="7">
    <location>
        <begin position="438"/>
        <end position="460"/>
    </location>
</feature>
<feature type="compositionally biased region" description="Basic and acidic residues" evidence="6">
    <location>
        <begin position="126"/>
        <end position="135"/>
    </location>
</feature>
<dbReference type="SUPFAM" id="SSF103481">
    <property type="entry name" value="Multidrug resistance efflux transporter EmrE"/>
    <property type="match status" value="2"/>
</dbReference>